<keyword evidence="1" id="KW-0678">Repressor</keyword>
<comment type="catalytic activity">
    <reaction evidence="5">
        <text>glycyl-tRNA(Gly) + acetyl-CoA = N-acetylglycyl-tRNA(Gly) + CoA + H(+)</text>
        <dbReference type="Rhea" id="RHEA:81867"/>
        <dbReference type="Rhea" id="RHEA-COMP:9683"/>
        <dbReference type="Rhea" id="RHEA-COMP:19766"/>
        <dbReference type="ChEBI" id="CHEBI:15378"/>
        <dbReference type="ChEBI" id="CHEBI:57287"/>
        <dbReference type="ChEBI" id="CHEBI:57288"/>
        <dbReference type="ChEBI" id="CHEBI:78522"/>
        <dbReference type="ChEBI" id="CHEBI:232036"/>
    </reaction>
</comment>
<sequence length="167" mass="18444">MTEFLTPRPIAAGDKLSEFHSGEESLDSWLRGRARSNEKAGASRTSISVTRDEHRVAGYYCLSSSSLERGDGPPMLTDKMPSIIPVVLLGRLAVHRDFHGMGLGFSLLQHATLRALDAAETIGIRAILVHALNEEVVPFYEKFGFTRFPGQSQTLYLLTKDARATIR</sequence>
<dbReference type="PANTHER" id="PTHR36449:SF1">
    <property type="entry name" value="ACETYLTRANSFERASE"/>
    <property type="match status" value="1"/>
</dbReference>
<evidence type="ECO:0000256" key="1">
    <source>
        <dbReference type="ARBA" id="ARBA00022491"/>
    </source>
</evidence>
<dbReference type="Gene3D" id="3.40.630.30">
    <property type="match status" value="1"/>
</dbReference>
<gene>
    <name evidence="7" type="ORF">NS220_03130</name>
</gene>
<evidence type="ECO:0000256" key="4">
    <source>
        <dbReference type="ARBA" id="ARBA00023315"/>
    </source>
</evidence>
<comment type="caution">
    <text evidence="7">The sequence shown here is derived from an EMBL/GenBank/DDBJ whole genome shotgun (WGS) entry which is preliminary data.</text>
</comment>
<dbReference type="SUPFAM" id="SSF55729">
    <property type="entry name" value="Acyl-CoA N-acyltransferases (Nat)"/>
    <property type="match status" value="1"/>
</dbReference>
<keyword evidence="2" id="KW-1277">Toxin-antitoxin system</keyword>
<dbReference type="AlphaFoldDB" id="A0A147F033"/>
<dbReference type="Pfam" id="PF13508">
    <property type="entry name" value="Acetyltransf_7"/>
    <property type="match status" value="1"/>
</dbReference>
<evidence type="ECO:0000256" key="3">
    <source>
        <dbReference type="ARBA" id="ARBA00022679"/>
    </source>
</evidence>
<evidence type="ECO:0000313" key="8">
    <source>
        <dbReference type="Proteomes" id="UP000075025"/>
    </source>
</evidence>
<dbReference type="PROSITE" id="PS51186">
    <property type="entry name" value="GNAT"/>
    <property type="match status" value="1"/>
</dbReference>
<protein>
    <submittedName>
        <fullName evidence="7">Histone acetyltransferase</fullName>
    </submittedName>
</protein>
<dbReference type="RefSeq" id="WP_058622649.1">
    <property type="nucleotide sequence ID" value="NZ_LDRT01000017.1"/>
</dbReference>
<organism evidence="7 8">
    <name type="scientific">Microbacterium testaceum</name>
    <name type="common">Aureobacterium testaceum</name>
    <name type="synonym">Brevibacterium testaceum</name>
    <dbReference type="NCBI Taxonomy" id="2033"/>
    <lineage>
        <taxon>Bacteria</taxon>
        <taxon>Bacillati</taxon>
        <taxon>Actinomycetota</taxon>
        <taxon>Actinomycetes</taxon>
        <taxon>Micrococcales</taxon>
        <taxon>Microbacteriaceae</taxon>
        <taxon>Microbacterium</taxon>
    </lineage>
</organism>
<dbReference type="PANTHER" id="PTHR36449">
    <property type="entry name" value="ACETYLTRANSFERASE-RELATED"/>
    <property type="match status" value="1"/>
</dbReference>
<dbReference type="EMBL" id="LDRT01000017">
    <property type="protein sequence ID" value="KTR96200.1"/>
    <property type="molecule type" value="Genomic_DNA"/>
</dbReference>
<feature type="domain" description="N-acetyltransferase" evidence="6">
    <location>
        <begin position="1"/>
        <end position="163"/>
    </location>
</feature>
<keyword evidence="3 7" id="KW-0808">Transferase</keyword>
<evidence type="ECO:0000259" key="6">
    <source>
        <dbReference type="PROSITE" id="PS51186"/>
    </source>
</evidence>
<evidence type="ECO:0000313" key="7">
    <source>
        <dbReference type="EMBL" id="KTR96200.1"/>
    </source>
</evidence>
<dbReference type="InterPro" id="IPR000182">
    <property type="entry name" value="GNAT_dom"/>
</dbReference>
<dbReference type="Proteomes" id="UP000075025">
    <property type="component" value="Unassembled WGS sequence"/>
</dbReference>
<dbReference type="PATRIC" id="fig|2033.6.peg.1176"/>
<evidence type="ECO:0000256" key="2">
    <source>
        <dbReference type="ARBA" id="ARBA00022649"/>
    </source>
</evidence>
<name>A0A147F033_MICTE</name>
<proteinExistence type="predicted"/>
<dbReference type="GO" id="GO:0016747">
    <property type="term" value="F:acyltransferase activity, transferring groups other than amino-acyl groups"/>
    <property type="evidence" value="ECO:0007669"/>
    <property type="project" value="InterPro"/>
</dbReference>
<evidence type="ECO:0000256" key="5">
    <source>
        <dbReference type="ARBA" id="ARBA00049880"/>
    </source>
</evidence>
<dbReference type="InterPro" id="IPR016181">
    <property type="entry name" value="Acyl_CoA_acyltransferase"/>
</dbReference>
<accession>A0A147F033</accession>
<dbReference type="OrthoDB" id="9799147at2"/>
<keyword evidence="4" id="KW-0012">Acyltransferase</keyword>
<reference evidence="7 8" key="1">
    <citation type="journal article" date="2016" name="Front. Microbiol.">
        <title>Genomic Resource of Rice Seed Associated Bacteria.</title>
        <authorList>
            <person name="Midha S."/>
            <person name="Bansal K."/>
            <person name="Sharma S."/>
            <person name="Kumar N."/>
            <person name="Patil P.P."/>
            <person name="Chaudhry V."/>
            <person name="Patil P.B."/>
        </authorList>
    </citation>
    <scope>NUCLEOTIDE SEQUENCE [LARGE SCALE GENOMIC DNA]</scope>
    <source>
        <strain evidence="7 8">NS220</strain>
    </source>
</reference>
<dbReference type="CDD" id="cd04301">
    <property type="entry name" value="NAT_SF"/>
    <property type="match status" value="1"/>
</dbReference>